<name>A0A6P2M7C6_9BURK</name>
<evidence type="ECO:0000313" key="1">
    <source>
        <dbReference type="EMBL" id="VWB74778.1"/>
    </source>
</evidence>
<gene>
    <name evidence="1" type="ORF">BLA13014_03411</name>
</gene>
<dbReference type="RefSeq" id="WP_137962600.1">
    <property type="nucleotide sequence ID" value="NZ_CABVQC010000021.1"/>
</dbReference>
<sequence length="87" mass="9519">MQNPMTLDDLDLPAASIPVSLRGRLEVEMTDNSYPQVGITHDGVFITEPYFDVGMADSAVPSDYGLTAEEADFIVETNQRLASRPQS</sequence>
<evidence type="ECO:0000313" key="2">
    <source>
        <dbReference type="Proteomes" id="UP000494261"/>
    </source>
</evidence>
<organism evidence="1 2">
    <name type="scientific">Burkholderia aenigmatica</name>
    <dbReference type="NCBI Taxonomy" id="2015348"/>
    <lineage>
        <taxon>Bacteria</taxon>
        <taxon>Pseudomonadati</taxon>
        <taxon>Pseudomonadota</taxon>
        <taxon>Betaproteobacteria</taxon>
        <taxon>Burkholderiales</taxon>
        <taxon>Burkholderiaceae</taxon>
        <taxon>Burkholderia</taxon>
        <taxon>Burkholderia cepacia complex</taxon>
    </lineage>
</organism>
<protein>
    <submittedName>
        <fullName evidence="1">Uncharacterized protein</fullName>
    </submittedName>
</protein>
<dbReference type="GeneID" id="99665058"/>
<accession>A0A6P2M7C6</accession>
<dbReference type="OrthoDB" id="9947072at2"/>
<proteinExistence type="predicted"/>
<reference evidence="1 2" key="1">
    <citation type="submission" date="2019-09" db="EMBL/GenBank/DDBJ databases">
        <authorList>
            <person name="Depoorter E."/>
        </authorList>
    </citation>
    <scope>NUCLEOTIDE SEQUENCE [LARGE SCALE GENOMIC DNA]</scope>
    <source>
        <strain evidence="1">LMG 13014</strain>
    </source>
</reference>
<dbReference type="EMBL" id="CABVQC010000021">
    <property type="protein sequence ID" value="VWB74778.1"/>
    <property type="molecule type" value="Genomic_DNA"/>
</dbReference>
<dbReference type="AlphaFoldDB" id="A0A6P2M7C6"/>
<dbReference type="Proteomes" id="UP000494261">
    <property type="component" value="Unassembled WGS sequence"/>
</dbReference>